<dbReference type="AlphaFoldDB" id="Q6III6"/>
<name>Q6III6_DROME</name>
<gene>
    <name evidence="2" type="ORF">HDC18151</name>
</gene>
<proteinExistence type="predicted"/>
<protein>
    <submittedName>
        <fullName evidence="2">HDC18151</fullName>
    </submittedName>
</protein>
<organism evidence="2">
    <name type="scientific">Drosophila melanogaster</name>
    <name type="common">Fruit fly</name>
    <dbReference type="NCBI Taxonomy" id="7227"/>
    <lineage>
        <taxon>Eukaryota</taxon>
        <taxon>Metazoa</taxon>
        <taxon>Ecdysozoa</taxon>
        <taxon>Arthropoda</taxon>
        <taxon>Hexapoda</taxon>
        <taxon>Insecta</taxon>
        <taxon>Pterygota</taxon>
        <taxon>Neoptera</taxon>
        <taxon>Endopterygota</taxon>
        <taxon>Diptera</taxon>
        <taxon>Brachycera</taxon>
        <taxon>Muscomorpha</taxon>
        <taxon>Ephydroidea</taxon>
        <taxon>Drosophilidae</taxon>
        <taxon>Drosophila</taxon>
        <taxon>Sophophora</taxon>
    </lineage>
</organism>
<feature type="compositionally biased region" description="Polar residues" evidence="1">
    <location>
        <begin position="47"/>
        <end position="59"/>
    </location>
</feature>
<sequence length="116" mass="13034">MVIESKRLSSLKRNEFSPFPFPAIDFDVPSKSLVRTLLHAIVPFLSPASSPSQTRSANVKHQKQWESKCNLRFSGSQHRREQGTGNREQGAGSREQGAGNWEPEKLGNEKSKKNNK</sequence>
<evidence type="ECO:0000256" key="1">
    <source>
        <dbReference type="SAM" id="MobiDB-lite"/>
    </source>
</evidence>
<evidence type="ECO:0000313" key="2">
    <source>
        <dbReference type="EMBL" id="DAA03280.1"/>
    </source>
</evidence>
<feature type="compositionally biased region" description="Basic and acidic residues" evidence="1">
    <location>
        <begin position="102"/>
        <end position="116"/>
    </location>
</feature>
<dbReference type="EMBL" id="BK003080">
    <property type="protein sequence ID" value="DAA03280.1"/>
    <property type="molecule type" value="Genomic_DNA"/>
</dbReference>
<reference evidence="2" key="1">
    <citation type="journal article" date="2003" name="Genome Biol.">
        <title>An integrated gene annotation and transcriptional profiling approach towards the full gene content of the Drosophila genome.</title>
        <authorList>
            <person name="Hild M."/>
            <person name="Beckmann B."/>
            <person name="Haas S.A."/>
            <person name="Koch B."/>
            <person name="Solovyev V."/>
            <person name="Busold C."/>
            <person name="Fellenberg K."/>
            <person name="Boutros M."/>
            <person name="Vingron M."/>
            <person name="Sauer F."/>
            <person name="Hoheisel J.D."/>
            <person name="Paro R."/>
        </authorList>
    </citation>
    <scope>NUCLEOTIDE SEQUENCE</scope>
</reference>
<feature type="region of interest" description="Disordered" evidence="1">
    <location>
        <begin position="46"/>
        <end position="116"/>
    </location>
</feature>
<accession>Q6III6</accession>